<dbReference type="RefSeq" id="WP_318586169.1">
    <property type="nucleotide sequence ID" value="NZ_JAWRCO010000002.1"/>
</dbReference>
<proteinExistence type="predicted"/>
<comment type="caution">
    <text evidence="2">The sequence shown here is derived from an EMBL/GenBank/DDBJ whole genome shotgun (WGS) entry which is preliminary data.</text>
</comment>
<evidence type="ECO:0000313" key="2">
    <source>
        <dbReference type="EMBL" id="MDW6004775.1"/>
    </source>
</evidence>
<protein>
    <submittedName>
        <fullName evidence="2">Uncharacterized protein</fullName>
    </submittedName>
</protein>
<dbReference type="EMBL" id="JAWRCO010000002">
    <property type="protein sequence ID" value="MDW6004775.1"/>
    <property type="molecule type" value="Genomic_DNA"/>
</dbReference>
<reference evidence="2 3" key="1">
    <citation type="submission" date="2023-11" db="EMBL/GenBank/DDBJ databases">
        <title>Plant-associative lifestyle of Vibrio porteresiae and its evolutionary dynamics.</title>
        <authorList>
            <person name="Rameshkumar N."/>
            <person name="Kirti K."/>
        </authorList>
    </citation>
    <scope>NUCLEOTIDE SEQUENCE [LARGE SCALE GENOMIC DNA]</scope>
    <source>
        <strain evidence="2 3">MSSRF38</strain>
    </source>
</reference>
<keyword evidence="1" id="KW-0472">Membrane</keyword>
<keyword evidence="1" id="KW-0812">Transmembrane</keyword>
<evidence type="ECO:0000313" key="3">
    <source>
        <dbReference type="Proteomes" id="UP001283366"/>
    </source>
</evidence>
<name>A0ABU4I9Y0_9VIBR</name>
<keyword evidence="1" id="KW-1133">Transmembrane helix</keyword>
<dbReference type="Proteomes" id="UP001283366">
    <property type="component" value="Unassembled WGS sequence"/>
</dbReference>
<accession>A0ABU4I9Y0</accession>
<feature type="transmembrane region" description="Helical" evidence="1">
    <location>
        <begin position="12"/>
        <end position="29"/>
    </location>
</feature>
<evidence type="ECO:0000256" key="1">
    <source>
        <dbReference type="SAM" id="Phobius"/>
    </source>
</evidence>
<sequence>MRKIMTPIKILLLSMPLVWYVNLWLGFVFDIGLSEDVIGEEAGNLPLSANHHKSL</sequence>
<gene>
    <name evidence="2" type="ORF">SBX37_18105</name>
</gene>
<keyword evidence="3" id="KW-1185">Reference proteome</keyword>
<organism evidence="2 3">
    <name type="scientific">Vibrio mangrovi</name>
    <dbReference type="NCBI Taxonomy" id="474394"/>
    <lineage>
        <taxon>Bacteria</taxon>
        <taxon>Pseudomonadati</taxon>
        <taxon>Pseudomonadota</taxon>
        <taxon>Gammaproteobacteria</taxon>
        <taxon>Vibrionales</taxon>
        <taxon>Vibrionaceae</taxon>
        <taxon>Vibrio</taxon>
    </lineage>
</organism>